<feature type="compositionally biased region" description="Polar residues" evidence="14">
    <location>
        <begin position="490"/>
        <end position="503"/>
    </location>
</feature>
<dbReference type="Pfam" id="PF01501">
    <property type="entry name" value="Glyco_transf_8"/>
    <property type="match status" value="1"/>
</dbReference>
<evidence type="ECO:0000256" key="1">
    <source>
        <dbReference type="ARBA" id="ARBA00001936"/>
    </source>
</evidence>
<dbReference type="InterPro" id="IPR050587">
    <property type="entry name" value="GNT1/Glycosyltrans_8"/>
</dbReference>
<dbReference type="EMBL" id="LJBN01000191">
    <property type="protein sequence ID" value="OOQ83809.1"/>
    <property type="molecule type" value="Genomic_DNA"/>
</dbReference>
<keyword evidence="3" id="KW-0963">Cytoplasm</keyword>
<name>A0A1S9RE42_PENBI</name>
<organism evidence="15 16">
    <name type="scientific">Penicillium brasilianum</name>
    <dbReference type="NCBI Taxonomy" id="104259"/>
    <lineage>
        <taxon>Eukaryota</taxon>
        <taxon>Fungi</taxon>
        <taxon>Dikarya</taxon>
        <taxon>Ascomycota</taxon>
        <taxon>Pezizomycotina</taxon>
        <taxon>Eurotiomycetes</taxon>
        <taxon>Eurotiomycetidae</taxon>
        <taxon>Eurotiales</taxon>
        <taxon>Aspergillaceae</taxon>
        <taxon>Penicillium</taxon>
    </lineage>
</organism>
<comment type="function">
    <text evidence="13">Self-glucosylating initiator of glycogen synthesis. It catalyzes the formation of a short alpha (1,4)-glucosyl chain covalently attached via a glucose 1-O-tyrosyl linkage to internal tyrosine residues and these chains act as primers for the elongation reaction catalyzed by glycogen synthase.</text>
</comment>
<keyword evidence="8" id="KW-0464">Manganese</keyword>
<comment type="catalytic activity">
    <reaction evidence="11">
        <text>[1,4-alpha-D-glucosyl](n)-L-tyrosyl-[glycogenin] + UDP-alpha-D-glucose = [1,4-alpha-D-glucosyl](n+1)-L-tyrosyl-[glycogenin] + UDP + H(+)</text>
        <dbReference type="Rhea" id="RHEA:56560"/>
        <dbReference type="Rhea" id="RHEA-COMP:14606"/>
        <dbReference type="Rhea" id="RHEA-COMP:14607"/>
        <dbReference type="ChEBI" id="CHEBI:15378"/>
        <dbReference type="ChEBI" id="CHEBI:58223"/>
        <dbReference type="ChEBI" id="CHEBI:58885"/>
        <dbReference type="ChEBI" id="CHEBI:140574"/>
        <dbReference type="EC" id="2.4.1.186"/>
    </reaction>
</comment>
<dbReference type="AlphaFoldDB" id="A0A1S9RE42"/>
<feature type="compositionally biased region" description="Low complexity" evidence="14">
    <location>
        <begin position="414"/>
        <end position="429"/>
    </location>
</feature>
<feature type="compositionally biased region" description="Low complexity" evidence="14">
    <location>
        <begin position="624"/>
        <end position="636"/>
    </location>
</feature>
<evidence type="ECO:0000313" key="16">
    <source>
        <dbReference type="Proteomes" id="UP000190744"/>
    </source>
</evidence>
<dbReference type="CDD" id="cd02537">
    <property type="entry name" value="GT8_Glycogenin"/>
    <property type="match status" value="1"/>
</dbReference>
<dbReference type="GO" id="GO:0008466">
    <property type="term" value="F:glycogenin glucosyltransferase activity"/>
    <property type="evidence" value="ECO:0007669"/>
    <property type="project" value="UniProtKB-EC"/>
</dbReference>
<keyword evidence="5" id="KW-0479">Metal-binding</keyword>
<feature type="compositionally biased region" description="Pro residues" evidence="14">
    <location>
        <begin position="430"/>
        <end position="443"/>
    </location>
</feature>
<evidence type="ECO:0000256" key="11">
    <source>
        <dbReference type="ARBA" id="ARBA00050886"/>
    </source>
</evidence>
<keyword evidence="6" id="KW-0320">Glycogen biosynthesis</keyword>
<dbReference type="InterPro" id="IPR029044">
    <property type="entry name" value="Nucleotide-diphossugar_trans"/>
</dbReference>
<evidence type="ECO:0000256" key="7">
    <source>
        <dbReference type="ARBA" id="ARBA00023180"/>
    </source>
</evidence>
<dbReference type="PANTHER" id="PTHR11183">
    <property type="entry name" value="GLYCOGENIN SUBFAMILY MEMBER"/>
    <property type="match status" value="1"/>
</dbReference>
<feature type="region of interest" description="Disordered" evidence="14">
    <location>
        <begin position="263"/>
        <end position="286"/>
    </location>
</feature>
<comment type="subcellular location">
    <subcellularLocation>
        <location evidence="2">Cytoplasm</location>
    </subcellularLocation>
</comment>
<protein>
    <recommendedName>
        <fullName evidence="10">glycogenin glucosyltransferase</fullName>
        <ecNumber evidence="10">2.4.1.186</ecNumber>
    </recommendedName>
</protein>
<dbReference type="GO" id="GO:0005978">
    <property type="term" value="P:glycogen biosynthetic process"/>
    <property type="evidence" value="ECO:0007669"/>
    <property type="project" value="UniProtKB-KW"/>
</dbReference>
<evidence type="ECO:0000256" key="13">
    <source>
        <dbReference type="ARBA" id="ARBA00057883"/>
    </source>
</evidence>
<feature type="region of interest" description="Disordered" evidence="14">
    <location>
        <begin position="331"/>
        <end position="351"/>
    </location>
</feature>
<sequence>MASERSAVYCTLLLSDSYLPGAMVLAHSLRDNGTKARLIVLYTPDRLRQETIAELKTVYDELIPVSSLVNGTPANLWLMDRPDLIATFTKIELWRLTHFTKIVYIDCDIVAVRAPDELLALEVNFAAAPDVGWPDCFNSGLMVLRPNLQDYYALKALADRGISFDGADQGLLNMHFQDWHRLSFTYNCTPSANYQYIPAYKHFQGSISLIHFIGAQKPWTLPRQVVPLESPYNQLLARWWSIYDRHYRPSFVSVPLLESGVPIPPRDSAAHHHHRQGSSHTSKRVHFEEQVGETYVEQRAEPQRARSGEHDTAEFHGEAAHTHPDIPEIVSSDQQTQDTTWEQDAGHQEATYDAHQIAQESTPPVIPILSAVPQYVRGEEHVSTYISPLPNTQIPAFQVQRDQHIHHQQPEAPPEYQQHQHYQHHAPQPSSEPPIRHPQPVAPPRSVNEPRQPSPPPEPEVPSFEAPRSEWDASREPPPLHSRPEGANFKHQTYTMSEDTTLFQPPPSYPEAPKNMYYQVPPTKPEPQRVTPLFPWETHAPKPTRVFAPEQPVPLASPPEETLPVLPTEPPVPSEFLPFRAPFEPSAETWESYNRSNAWDEDPDIQRYIESIQQVRHARTQVISGSSHPSTSTRSSQDLTSSPATTITGPPSGHRPSIILTDFPTEIERPSLPVTPAPIQRNRAISGDGDGDGDVNDASGTAALPAAEGVPSQQEWVGVTVDAFSQVLRATYLLWRSTESPGQSGRTAPPAVRGVGASRAIG</sequence>
<comment type="similarity">
    <text evidence="9">Belongs to the glycosyltransferase 8 family. Glycogenin subfamily.</text>
</comment>
<feature type="region of interest" description="Disordered" evidence="14">
    <location>
        <begin position="619"/>
        <end position="709"/>
    </location>
</feature>
<comment type="catalytic activity">
    <reaction evidence="12">
        <text>L-tyrosyl-[glycogenin] + UDP-alpha-D-glucose = alpha-D-glucosyl-L-tyrosyl-[glycogenin] + UDP + H(+)</text>
        <dbReference type="Rhea" id="RHEA:23360"/>
        <dbReference type="Rhea" id="RHEA-COMP:14604"/>
        <dbReference type="Rhea" id="RHEA-COMP:14605"/>
        <dbReference type="ChEBI" id="CHEBI:15378"/>
        <dbReference type="ChEBI" id="CHEBI:46858"/>
        <dbReference type="ChEBI" id="CHEBI:58223"/>
        <dbReference type="ChEBI" id="CHEBI:58885"/>
        <dbReference type="ChEBI" id="CHEBI:140573"/>
        <dbReference type="EC" id="2.4.1.186"/>
    </reaction>
</comment>
<gene>
    <name evidence="15" type="ORF">PEBR_33212</name>
</gene>
<dbReference type="GO" id="GO:0005737">
    <property type="term" value="C:cytoplasm"/>
    <property type="evidence" value="ECO:0007669"/>
    <property type="project" value="UniProtKB-SubCell"/>
</dbReference>
<comment type="caution">
    <text evidence="15">The sequence shown here is derived from an EMBL/GenBank/DDBJ whole genome shotgun (WGS) entry which is preliminary data.</text>
</comment>
<dbReference type="EC" id="2.4.1.186" evidence="10"/>
<dbReference type="SUPFAM" id="SSF53448">
    <property type="entry name" value="Nucleotide-diphospho-sugar transferases"/>
    <property type="match status" value="1"/>
</dbReference>
<evidence type="ECO:0000256" key="9">
    <source>
        <dbReference type="ARBA" id="ARBA00038162"/>
    </source>
</evidence>
<keyword evidence="4" id="KW-0808">Transferase</keyword>
<evidence type="ECO:0000313" key="15">
    <source>
        <dbReference type="EMBL" id="OOQ83809.1"/>
    </source>
</evidence>
<evidence type="ECO:0000256" key="14">
    <source>
        <dbReference type="SAM" id="MobiDB-lite"/>
    </source>
</evidence>
<evidence type="ECO:0000256" key="2">
    <source>
        <dbReference type="ARBA" id="ARBA00004496"/>
    </source>
</evidence>
<accession>A0A1S9RE42</accession>
<feature type="region of interest" description="Disordered" evidence="14">
    <location>
        <begin position="401"/>
        <end position="570"/>
    </location>
</feature>
<evidence type="ECO:0000256" key="6">
    <source>
        <dbReference type="ARBA" id="ARBA00023056"/>
    </source>
</evidence>
<dbReference type="InterPro" id="IPR002495">
    <property type="entry name" value="Glyco_trans_8"/>
</dbReference>
<dbReference type="Gene3D" id="3.90.550.10">
    <property type="entry name" value="Spore Coat Polysaccharide Biosynthesis Protein SpsA, Chain A"/>
    <property type="match status" value="1"/>
</dbReference>
<dbReference type="GO" id="GO:0046872">
    <property type="term" value="F:metal ion binding"/>
    <property type="evidence" value="ECO:0007669"/>
    <property type="project" value="UniProtKB-KW"/>
</dbReference>
<evidence type="ECO:0000256" key="5">
    <source>
        <dbReference type="ARBA" id="ARBA00022723"/>
    </source>
</evidence>
<proteinExistence type="inferred from homology"/>
<comment type="cofactor">
    <cofactor evidence="1">
        <name>Mn(2+)</name>
        <dbReference type="ChEBI" id="CHEBI:29035"/>
    </cofactor>
</comment>
<evidence type="ECO:0000256" key="3">
    <source>
        <dbReference type="ARBA" id="ARBA00022490"/>
    </source>
</evidence>
<feature type="compositionally biased region" description="Basic residues" evidence="14">
    <location>
        <begin position="271"/>
        <end position="284"/>
    </location>
</feature>
<evidence type="ECO:0000256" key="12">
    <source>
        <dbReference type="ARBA" id="ARBA00052293"/>
    </source>
</evidence>
<feature type="compositionally biased region" description="Polar residues" evidence="14">
    <location>
        <begin position="637"/>
        <end position="649"/>
    </location>
</feature>
<evidence type="ECO:0000256" key="8">
    <source>
        <dbReference type="ARBA" id="ARBA00023211"/>
    </source>
</evidence>
<dbReference type="Proteomes" id="UP000190744">
    <property type="component" value="Unassembled WGS sequence"/>
</dbReference>
<dbReference type="FunFam" id="3.90.550.10:FF:000092">
    <property type="entry name" value="Glycogenin 2"/>
    <property type="match status" value="1"/>
</dbReference>
<feature type="region of interest" description="Disordered" evidence="14">
    <location>
        <begin position="739"/>
        <end position="762"/>
    </location>
</feature>
<reference evidence="16" key="1">
    <citation type="submission" date="2015-09" db="EMBL/GenBank/DDBJ databases">
        <authorList>
            <person name="Fill T.P."/>
            <person name="Baretta J.F."/>
            <person name="de Almeida L.G."/>
            <person name="Rocha M."/>
            <person name="de Souza D.H."/>
            <person name="Malavazi I."/>
            <person name="Cerdeira L.T."/>
            <person name="Hong H."/>
            <person name="Samborskyy M."/>
            <person name="de Vasconcelos A.T."/>
            <person name="Leadlay P."/>
            <person name="Rodrigues-Filho E."/>
        </authorList>
    </citation>
    <scope>NUCLEOTIDE SEQUENCE [LARGE SCALE GENOMIC DNA]</scope>
    <source>
        <strain evidence="16">LaBioMMi 136</strain>
    </source>
</reference>
<keyword evidence="7" id="KW-0325">Glycoprotein</keyword>
<feature type="compositionally biased region" description="Low complexity" evidence="14">
    <location>
        <begin position="333"/>
        <end position="343"/>
    </location>
</feature>
<evidence type="ECO:0000256" key="10">
    <source>
        <dbReference type="ARBA" id="ARBA00038934"/>
    </source>
</evidence>
<evidence type="ECO:0000256" key="4">
    <source>
        <dbReference type="ARBA" id="ARBA00022679"/>
    </source>
</evidence>